<evidence type="ECO:0000256" key="4">
    <source>
        <dbReference type="PROSITE-ProRule" id="PRU00723"/>
    </source>
</evidence>
<dbReference type="InParanoid" id="C1EG42"/>
<evidence type="ECO:0000313" key="8">
    <source>
        <dbReference type="Proteomes" id="UP000002009"/>
    </source>
</evidence>
<feature type="region of interest" description="Disordered" evidence="5">
    <location>
        <begin position="270"/>
        <end position="297"/>
    </location>
</feature>
<dbReference type="InterPro" id="IPR036855">
    <property type="entry name" value="Znf_CCCH_sf"/>
</dbReference>
<dbReference type="KEGG" id="mis:MICPUN_63504"/>
<dbReference type="PROSITE" id="PS50103">
    <property type="entry name" value="ZF_C3H1"/>
    <property type="match status" value="2"/>
</dbReference>
<dbReference type="GO" id="GO:0008270">
    <property type="term" value="F:zinc ion binding"/>
    <property type="evidence" value="ECO:0007669"/>
    <property type="project" value="UniProtKB-KW"/>
</dbReference>
<feature type="zinc finger region" description="C3H1-type" evidence="4">
    <location>
        <begin position="126"/>
        <end position="149"/>
    </location>
</feature>
<dbReference type="EMBL" id="CP001331">
    <property type="protein sequence ID" value="ACO66711.1"/>
    <property type="molecule type" value="Genomic_DNA"/>
</dbReference>
<feature type="zinc finger region" description="C3H1-type" evidence="4">
    <location>
        <begin position="96"/>
        <end position="123"/>
    </location>
</feature>
<keyword evidence="3 4" id="KW-0862">Zinc</keyword>
<dbReference type="STRING" id="296587.C1EG42"/>
<gene>
    <name evidence="7" type="ORF">MICPUN_63504</name>
</gene>
<keyword evidence="2 4" id="KW-0863">Zinc-finger</keyword>
<feature type="compositionally biased region" description="Basic and acidic residues" evidence="5">
    <location>
        <begin position="71"/>
        <end position="80"/>
    </location>
</feature>
<evidence type="ECO:0000256" key="1">
    <source>
        <dbReference type="ARBA" id="ARBA00022723"/>
    </source>
</evidence>
<keyword evidence="1 4" id="KW-0479">Metal-binding</keyword>
<evidence type="ECO:0000256" key="5">
    <source>
        <dbReference type="SAM" id="MobiDB-lite"/>
    </source>
</evidence>
<evidence type="ECO:0000256" key="2">
    <source>
        <dbReference type="ARBA" id="ARBA00022771"/>
    </source>
</evidence>
<sequence length="297" mass="31017">MGGLDYGELEEGELDAPAASTPVTPAASQYLAGWAGGGSVPPPARPAGGFGYGAATARYASHLGAGGPHTTGKDGRDGSKRMRTGRNGWVDTSAGSNAHKPCVFFIQGHCKNGSKCGYLHGDSPLPCHMFNTRAGCKFGDKCAFRHVPPAARVGKNGVSTDRDAAPAVRTNPFGTHASNCGCLVCHPPPPRRVTYVEAEGDGDDDEDGEVLEVVEEPEEPTERAGERVKDPGEIAERDAVLRRCSVIETPAETASWREFLADAERNAGSGNGLAPFWKLQEKQRASTASGSGRGAGT</sequence>
<dbReference type="AlphaFoldDB" id="C1EG42"/>
<keyword evidence="8" id="KW-1185">Reference proteome</keyword>
<dbReference type="InterPro" id="IPR000571">
    <property type="entry name" value="Znf_CCCH"/>
</dbReference>
<feature type="domain" description="C3H1-type" evidence="6">
    <location>
        <begin position="96"/>
        <end position="123"/>
    </location>
</feature>
<protein>
    <recommendedName>
        <fullName evidence="6">C3H1-type domain-containing protein</fullName>
    </recommendedName>
</protein>
<dbReference type="Gene3D" id="4.10.1000.10">
    <property type="entry name" value="Zinc finger, CCCH-type"/>
    <property type="match status" value="1"/>
</dbReference>
<dbReference type="GeneID" id="8248629"/>
<organism evidence="7 8">
    <name type="scientific">Micromonas commoda (strain RCC299 / NOUM17 / CCMP2709)</name>
    <name type="common">Picoplanktonic green alga</name>
    <dbReference type="NCBI Taxonomy" id="296587"/>
    <lineage>
        <taxon>Eukaryota</taxon>
        <taxon>Viridiplantae</taxon>
        <taxon>Chlorophyta</taxon>
        <taxon>Mamiellophyceae</taxon>
        <taxon>Mamiellales</taxon>
        <taxon>Mamiellaceae</taxon>
        <taxon>Micromonas</taxon>
    </lineage>
</organism>
<evidence type="ECO:0000259" key="6">
    <source>
        <dbReference type="PROSITE" id="PS50103"/>
    </source>
</evidence>
<dbReference type="RefSeq" id="XP_002505453.1">
    <property type="nucleotide sequence ID" value="XM_002505407.1"/>
</dbReference>
<feature type="domain" description="C3H1-type" evidence="6">
    <location>
        <begin position="126"/>
        <end position="149"/>
    </location>
</feature>
<evidence type="ECO:0000313" key="7">
    <source>
        <dbReference type="EMBL" id="ACO66711.1"/>
    </source>
</evidence>
<dbReference type="SMART" id="SM00356">
    <property type="entry name" value="ZnF_C3H1"/>
    <property type="match status" value="2"/>
</dbReference>
<dbReference type="Proteomes" id="UP000002009">
    <property type="component" value="Chromosome 13"/>
</dbReference>
<evidence type="ECO:0000256" key="3">
    <source>
        <dbReference type="ARBA" id="ARBA00022833"/>
    </source>
</evidence>
<name>C1EG42_MICCC</name>
<reference evidence="7 8" key="1">
    <citation type="journal article" date="2009" name="Science">
        <title>Green evolution and dynamic adaptations revealed by genomes of the marine picoeukaryotes Micromonas.</title>
        <authorList>
            <person name="Worden A.Z."/>
            <person name="Lee J.H."/>
            <person name="Mock T."/>
            <person name="Rouze P."/>
            <person name="Simmons M.P."/>
            <person name="Aerts A.L."/>
            <person name="Allen A.E."/>
            <person name="Cuvelier M.L."/>
            <person name="Derelle E."/>
            <person name="Everett M.V."/>
            <person name="Foulon E."/>
            <person name="Grimwood J."/>
            <person name="Gundlach H."/>
            <person name="Henrissat B."/>
            <person name="Napoli C."/>
            <person name="McDonald S.M."/>
            <person name="Parker M.S."/>
            <person name="Rombauts S."/>
            <person name="Salamov A."/>
            <person name="Von Dassow P."/>
            <person name="Badger J.H."/>
            <person name="Coutinho P.M."/>
            <person name="Demir E."/>
            <person name="Dubchak I."/>
            <person name="Gentemann C."/>
            <person name="Eikrem W."/>
            <person name="Gready J.E."/>
            <person name="John U."/>
            <person name="Lanier W."/>
            <person name="Lindquist E.A."/>
            <person name="Lucas S."/>
            <person name="Mayer K.F."/>
            <person name="Moreau H."/>
            <person name="Not F."/>
            <person name="Otillar R."/>
            <person name="Panaud O."/>
            <person name="Pangilinan J."/>
            <person name="Paulsen I."/>
            <person name="Piegu B."/>
            <person name="Poliakov A."/>
            <person name="Robbens S."/>
            <person name="Schmutz J."/>
            <person name="Toulza E."/>
            <person name="Wyss T."/>
            <person name="Zelensky A."/>
            <person name="Zhou K."/>
            <person name="Armbrust E.V."/>
            <person name="Bhattacharya D."/>
            <person name="Goodenough U.W."/>
            <person name="Van de Peer Y."/>
            <person name="Grigoriev I.V."/>
        </authorList>
    </citation>
    <scope>NUCLEOTIDE SEQUENCE [LARGE SCALE GENOMIC DNA]</scope>
    <source>
        <strain evidence="8">RCC299 / NOUM17</strain>
    </source>
</reference>
<dbReference type="OrthoDB" id="410307at2759"/>
<accession>C1EG42</accession>
<feature type="region of interest" description="Disordered" evidence="5">
    <location>
        <begin position="63"/>
        <end position="87"/>
    </location>
</feature>
<dbReference type="SUPFAM" id="SSF90229">
    <property type="entry name" value="CCCH zinc finger"/>
    <property type="match status" value="2"/>
</dbReference>
<proteinExistence type="predicted"/>